<dbReference type="CDD" id="cd00200">
    <property type="entry name" value="WD40"/>
    <property type="match status" value="1"/>
</dbReference>
<feature type="repeat" description="WD" evidence="7">
    <location>
        <begin position="1499"/>
        <end position="1533"/>
    </location>
</feature>
<keyword evidence="2" id="KW-0677">Repeat</keyword>
<evidence type="ECO:0000256" key="3">
    <source>
        <dbReference type="ARBA" id="ARBA00023054"/>
    </source>
</evidence>
<dbReference type="InterPro" id="IPR027417">
    <property type="entry name" value="P-loop_NTPase"/>
</dbReference>
<evidence type="ECO:0000256" key="2">
    <source>
        <dbReference type="ARBA" id="ARBA00022737"/>
    </source>
</evidence>
<proteinExistence type="inferred from homology"/>
<dbReference type="PROSITE" id="PS50294">
    <property type="entry name" value="WD_REPEATS_REGION"/>
    <property type="match status" value="5"/>
</dbReference>
<feature type="repeat" description="WD" evidence="7">
    <location>
        <begin position="1272"/>
        <end position="1306"/>
    </location>
</feature>
<sequence length="1684" mass="188865">MTHTYLTHNPETLKPKLSTPHYFTLYPSTLGEDILVYKIYIIIKHEGARDNQTVPIDPCHGKTTPLTCEGLTVLIWHTHFSATIPQSGLVSAMDPKDNSKSRLKKIKKFFRQPRTGPAAQSTTPSRENDQSTEQGSTQHESETPPITTPNTPVFRSVVDPQATRPSTESNPASQDQPIIVPQALYLATSTESLHKDSIESSNPTISVSEELWNTAYDELKEAEAELVGSYMKILKKFLGDQNGDPTAEDHLDQMNNLLERPEYMRELVKRGKERVEKASKIATKVSSVANFILSSRGIIDFTLKAVPQAAPAALPWAGVCLGLEMLQNPGQQTNSNLEGIAHVISRMDWYCALTKMLLNESNITDGINFQPILSQLKKNIIELYKALLLFQMKSIVSYYRNQGVRFLRDLGKLDDWEGNIRRVKDVETALQKDMDQYYQEQTKTHLNELSHNAYTLTAHLGNIQQDIRGFILEQKAKNRDRDDAECRRELRVVDPQDDMMRIEKNKDPLLDDSYRWIFDTPEYKAFSNWENGGAGSPQRRVLWLKGHAGTGKTMLMIGVIRELSSQPVALTPSISYFFCQGTNSELRTATAVLRSLIWLLLLQQPYLMEQHLLPKYKISGPNLFTDLNSFIALSEVFKNMLKDDQLSPVYLAVDALDECSEGREDLITLISTTFTLSRNVKWLLSGRPEVDLSKLKTAEALIELDTQRLERPVKAYIQHKLDLLDRRAGYNDKILKEISDIVYEKAENTFLWVALAFKTLGKKHARYAVKVMSQMPHGLADLYEHMMSRIEKSVKLEPSDCKKVLKAVFLAFRPLFVSELSTLTDLESDIIHDAVEECGSFVAKTDEIVNLIHQSARDYLKDIYDPKRDRDWVALRHAHLIEHSLHAISSLERNIYGLEFDTNATDITPPALDPLAELQYSCVFWIEHLFRSKSEQPDCFRDLMATVHEFLKTGFLRWIESLSLLGKVEDGVRALKELVRLVEAEPDMDPSLVEFVEDAYTFLSRHISIIQETPLQIYGSALVFGPTMSKVREQYWEERLPLVDIKLGFKDHWTNHLILEGHTSAVKAVAFSPSSKILASAAYESEVRLYDAATGAGRQTLNLQADHCIRAIVFSPGGETLAIGVESYIQLWDVATNEYRPALRGHSGDVTAVAFSLDGRTLASASEDKTIRLWDLQRMTCYLTLMGHKDSVIAIAFTPNNLTLVSGSYDETIRFWDVRTGECQQTIELHEYDVLTLAVSPDGNTLAIGSSLFARDTMSLWNVVDGTLIQGFGGHSRSIGSVVFSPDGKIIASASDKSVRLWDITSTPLRCKTLEGHIAEVNAVAFSPDGKMLVSASDDQTVRLWDMTAPSAISDLPEERSRIMGVTISPNGEILASISWSGSLQLWDVATTRLVNEVTGEYDIGSYLGVWVRQPNLDDFIFSPNGRMVAMAWSTEVQLWSIATTPPTVSTFKSKGPSRLTFSPDTRMLGLSTYKGKVELWDLTTSSPEPRHTSLLAEVTRIVFSSDSKMLGLATHDCKVELWDLTTSPEVRLLGITRDIGRALSDIVFSPDNSKFAVATYNKGVELWDLTIALQESIKILTGNVFKLVFSPNSQILQTISATGSMVQQWDVATGSPLPSEHHRNENLEYDISADVSWITLDGKRVLWLPAEYRPCYHLSAAATHGSTVAIAAGAEKLVVMKFI</sequence>
<dbReference type="InterPro" id="IPR031359">
    <property type="entry name" value="NACHT_N"/>
</dbReference>
<evidence type="ECO:0000256" key="7">
    <source>
        <dbReference type="PROSITE-ProRule" id="PRU00221"/>
    </source>
</evidence>
<dbReference type="InterPro" id="IPR015943">
    <property type="entry name" value="WD40/YVTN_repeat-like_dom_sf"/>
</dbReference>
<dbReference type="InterPro" id="IPR001680">
    <property type="entry name" value="WD40_rpt"/>
</dbReference>
<evidence type="ECO:0000259" key="9">
    <source>
        <dbReference type="PROSITE" id="PS50837"/>
    </source>
</evidence>
<dbReference type="PROSITE" id="PS50837">
    <property type="entry name" value="NACHT"/>
    <property type="match status" value="1"/>
</dbReference>
<dbReference type="SUPFAM" id="SSF101908">
    <property type="entry name" value="Putative isomerase YbhE"/>
    <property type="match status" value="1"/>
</dbReference>
<dbReference type="PRINTS" id="PR00320">
    <property type="entry name" value="GPROTEINBRPT"/>
</dbReference>
<dbReference type="Proteomes" id="UP001305414">
    <property type="component" value="Unassembled WGS sequence"/>
</dbReference>
<dbReference type="PROSITE" id="PS00678">
    <property type="entry name" value="WD_REPEATS_1"/>
    <property type="match status" value="5"/>
</dbReference>
<keyword evidence="1 7" id="KW-0853">WD repeat</keyword>
<evidence type="ECO:0000256" key="4">
    <source>
        <dbReference type="ARBA" id="ARBA00038415"/>
    </source>
</evidence>
<feature type="region of interest" description="Disordered" evidence="8">
    <location>
        <begin position="107"/>
        <end position="178"/>
    </location>
</feature>
<keyword evidence="3" id="KW-0175">Coiled coil</keyword>
<evidence type="ECO:0000256" key="6">
    <source>
        <dbReference type="ARBA" id="ARBA00043913"/>
    </source>
</evidence>
<comment type="similarity">
    <text evidence="4">Belongs to the WD repeat MDV1/CAF4 family.</text>
</comment>
<dbReference type="EMBL" id="JAWHQM010000058">
    <property type="protein sequence ID" value="KAK5635838.1"/>
    <property type="molecule type" value="Genomic_DNA"/>
</dbReference>
<accession>A0AAN7UYC0</accession>
<dbReference type="GO" id="GO:1990234">
    <property type="term" value="C:transferase complex"/>
    <property type="evidence" value="ECO:0007669"/>
    <property type="project" value="UniProtKB-ARBA"/>
</dbReference>
<dbReference type="PANTHER" id="PTHR22847">
    <property type="entry name" value="WD40 REPEAT PROTEIN"/>
    <property type="match status" value="1"/>
</dbReference>
<dbReference type="InterPro" id="IPR007111">
    <property type="entry name" value="NACHT_NTPase"/>
</dbReference>
<evidence type="ECO:0000256" key="5">
    <source>
        <dbReference type="ARBA" id="ARBA00039789"/>
    </source>
</evidence>
<dbReference type="Gene3D" id="2.130.10.10">
    <property type="entry name" value="YVTN repeat-like/Quinoprotein amine dehydrogenase"/>
    <property type="match status" value="4"/>
</dbReference>
<feature type="compositionally biased region" description="Polar residues" evidence="8">
    <location>
        <begin position="118"/>
        <end position="153"/>
    </location>
</feature>
<dbReference type="Pfam" id="PF24883">
    <property type="entry name" value="NPHP3_N"/>
    <property type="match status" value="1"/>
</dbReference>
<feature type="repeat" description="WD" evidence="7">
    <location>
        <begin position="1356"/>
        <end position="1397"/>
    </location>
</feature>
<dbReference type="Pfam" id="PF00400">
    <property type="entry name" value="WD40"/>
    <property type="match status" value="7"/>
</dbReference>
<dbReference type="InterPro" id="IPR019775">
    <property type="entry name" value="WD40_repeat_CS"/>
</dbReference>
<reference evidence="10 11" key="1">
    <citation type="submission" date="2023-10" db="EMBL/GenBank/DDBJ databases">
        <title>Draft genome sequence of Xylaria bambusicola isolate GMP-LS, the root and basal stem rot pathogen of sugarcane in Indonesia.</title>
        <authorList>
            <person name="Selvaraj P."/>
            <person name="Muralishankar V."/>
            <person name="Muruganantham S."/>
            <person name="Sp S."/>
            <person name="Haryani S."/>
            <person name="Lau K.J.X."/>
            <person name="Naqvi N.I."/>
        </authorList>
    </citation>
    <scope>NUCLEOTIDE SEQUENCE [LARGE SCALE GENOMIC DNA]</scope>
    <source>
        <strain evidence="10">GMP-LS</strain>
    </source>
</reference>
<comment type="caution">
    <text evidence="10">The sequence shown here is derived from an EMBL/GenBank/DDBJ whole genome shotgun (WGS) entry which is preliminary data.</text>
</comment>
<feature type="repeat" description="WD" evidence="7">
    <location>
        <begin position="1185"/>
        <end position="1226"/>
    </location>
</feature>
<dbReference type="Gene3D" id="3.40.50.300">
    <property type="entry name" value="P-loop containing nucleotide triphosphate hydrolases"/>
    <property type="match status" value="1"/>
</dbReference>
<dbReference type="SUPFAM" id="SSF50978">
    <property type="entry name" value="WD40 repeat-like"/>
    <property type="match status" value="2"/>
</dbReference>
<feature type="compositionally biased region" description="Polar residues" evidence="8">
    <location>
        <begin position="163"/>
        <end position="176"/>
    </location>
</feature>
<dbReference type="SMART" id="SM00320">
    <property type="entry name" value="WD40"/>
    <property type="match status" value="12"/>
</dbReference>
<dbReference type="PANTHER" id="PTHR22847:SF637">
    <property type="entry name" value="WD REPEAT DOMAIN 5B"/>
    <property type="match status" value="1"/>
</dbReference>
<feature type="domain" description="NACHT" evidence="9">
    <location>
        <begin position="540"/>
        <end position="688"/>
    </location>
</feature>
<evidence type="ECO:0000256" key="1">
    <source>
        <dbReference type="ARBA" id="ARBA00022574"/>
    </source>
</evidence>
<evidence type="ECO:0000313" key="11">
    <source>
        <dbReference type="Proteomes" id="UP001305414"/>
    </source>
</evidence>
<feature type="repeat" description="WD" evidence="7">
    <location>
        <begin position="1314"/>
        <end position="1355"/>
    </location>
</feature>
<feature type="repeat" description="WD" evidence="7">
    <location>
        <begin position="1143"/>
        <end position="1184"/>
    </location>
</feature>
<comment type="function">
    <text evidence="6">Involved in mitochondrial fission. Acts as an adapter protein required to form mitochondrial fission complexes. Formation of these complexes is required to promote constriction and fission of the mitochondrial compartment at a late step in mitochondrial division.</text>
</comment>
<dbReference type="InterPro" id="IPR056884">
    <property type="entry name" value="NPHP3-like_N"/>
</dbReference>
<dbReference type="PROSITE" id="PS50082">
    <property type="entry name" value="WD_REPEATS_2"/>
    <property type="match status" value="7"/>
</dbReference>
<feature type="repeat" description="WD" evidence="7">
    <location>
        <begin position="1059"/>
        <end position="1100"/>
    </location>
</feature>
<gene>
    <name evidence="10" type="ORF">RRF57_011550</name>
</gene>
<name>A0AAN7UYC0_9PEZI</name>
<organism evidence="10 11">
    <name type="scientific">Xylaria bambusicola</name>
    <dbReference type="NCBI Taxonomy" id="326684"/>
    <lineage>
        <taxon>Eukaryota</taxon>
        <taxon>Fungi</taxon>
        <taxon>Dikarya</taxon>
        <taxon>Ascomycota</taxon>
        <taxon>Pezizomycotina</taxon>
        <taxon>Sordariomycetes</taxon>
        <taxon>Xylariomycetidae</taxon>
        <taxon>Xylariales</taxon>
        <taxon>Xylariaceae</taxon>
        <taxon>Xylaria</taxon>
    </lineage>
</organism>
<dbReference type="InterPro" id="IPR036322">
    <property type="entry name" value="WD40_repeat_dom_sf"/>
</dbReference>
<evidence type="ECO:0000256" key="8">
    <source>
        <dbReference type="SAM" id="MobiDB-lite"/>
    </source>
</evidence>
<evidence type="ECO:0000313" key="10">
    <source>
        <dbReference type="EMBL" id="KAK5635838.1"/>
    </source>
</evidence>
<dbReference type="InterPro" id="IPR020472">
    <property type="entry name" value="WD40_PAC1"/>
</dbReference>
<protein>
    <recommendedName>
        <fullName evidence="5">Mitochondrial division protein 1</fullName>
    </recommendedName>
</protein>
<dbReference type="Pfam" id="PF17100">
    <property type="entry name" value="NACHT_N"/>
    <property type="match status" value="1"/>
</dbReference>
<dbReference type="SUPFAM" id="SSF52540">
    <property type="entry name" value="P-loop containing nucleoside triphosphate hydrolases"/>
    <property type="match status" value="1"/>
</dbReference>
<keyword evidence="11" id="KW-1185">Reference proteome</keyword>